<reference evidence="3" key="1">
    <citation type="submission" date="2019-10" db="EMBL/GenBank/DDBJ databases">
        <authorList>
            <person name="Zhang R."/>
            <person name="Pan Y."/>
            <person name="Wang J."/>
            <person name="Ma R."/>
            <person name="Yu S."/>
        </authorList>
    </citation>
    <scope>NUCLEOTIDE SEQUENCE</scope>
    <source>
        <strain evidence="3">LA-IB0</strain>
        <tissue evidence="3">Leaf</tissue>
    </source>
</reference>
<dbReference type="EMBL" id="WHWC01000003">
    <property type="protein sequence ID" value="KAG8386828.1"/>
    <property type="molecule type" value="Genomic_DNA"/>
</dbReference>
<evidence type="ECO:0000313" key="3">
    <source>
        <dbReference type="EMBL" id="KAG8386828.1"/>
    </source>
</evidence>
<feature type="compositionally biased region" description="Acidic residues" evidence="2">
    <location>
        <begin position="380"/>
        <end position="393"/>
    </location>
</feature>
<comment type="caution">
    <text evidence="3">The sequence shown here is derived from an EMBL/GenBank/DDBJ whole genome shotgun (WGS) entry which is preliminary data.</text>
</comment>
<feature type="coiled-coil region" evidence="1">
    <location>
        <begin position="612"/>
        <end position="664"/>
    </location>
</feature>
<evidence type="ECO:0000256" key="1">
    <source>
        <dbReference type="SAM" id="Coils"/>
    </source>
</evidence>
<sequence>MHLSVVPPPIIDPHVSVHNVPLKSPSNIPNPRLGKRKKGKGKPNIKKQQAIEVKLQTLMSKLNPIPFIPLKLLDFANHETLLKKLGLWDFVHIDFDRDIRVDLVAQLIATYEPKSRASYVNGFRIAVNRADLARAFKFPVKKEKGNLGGNGMELDLDWEVLTEDSIGFIVEFVSDWVLLHEDTWLMPNEVTNWIKVIRDGHPERVDWAGLVWFMVEKELTQGAQLTDCYYASHLQYLMKSQRGESFLREVPTAETVELDVEAKEEEKVSEEGDVKVGDAIDEMGDESCLMGGPSTELTLGQDGEKEEEMKEEEIKEEEIKKEEEMMDVEKCNESDEVGGREEQGQWLLHGKNDLGEHFMQRCSAENDGGFGSFEDRKEQDEEEEMEEEDEEEEGIHVFPNDDALDREGITGNLLEALEANQIAFTSQEQDIIGADMPPTSSFFNQMGKRVIDHDNDISHHALNDSNKRLRINNSWDHKPVDFGMCMEQIQQMTEKARMCYEEKEQAYEQANMNQQILLNELQKRDSVIEHLHKTRLEEIQKKDGEIYRLERELYLMGSVLDGYRNALKETQKVFAEYRERAQLTEEPSYKDAGPGGLMLSTSDIEKLRKKHEEEYKMNCLIIEQKMKEAEDDYVVQYHGFLEKINSLERKLTGLEADAKELKKIYAQRKVPRIEGKVPEVAEPQSLTQTEEVPEVVEPQLMPQTEEKMLEVEEPEVIAQTGEEKVSEVAEPLSNE</sequence>
<feature type="compositionally biased region" description="Basic residues" evidence="2">
    <location>
        <begin position="33"/>
        <end position="45"/>
    </location>
</feature>
<accession>A0AAV6Y5T2</accession>
<gene>
    <name evidence="3" type="ORF">BUALT_Bualt03G0189700</name>
</gene>
<organism evidence="3 4">
    <name type="scientific">Buddleja alternifolia</name>
    <dbReference type="NCBI Taxonomy" id="168488"/>
    <lineage>
        <taxon>Eukaryota</taxon>
        <taxon>Viridiplantae</taxon>
        <taxon>Streptophyta</taxon>
        <taxon>Embryophyta</taxon>
        <taxon>Tracheophyta</taxon>
        <taxon>Spermatophyta</taxon>
        <taxon>Magnoliopsida</taxon>
        <taxon>eudicotyledons</taxon>
        <taxon>Gunneridae</taxon>
        <taxon>Pentapetalae</taxon>
        <taxon>asterids</taxon>
        <taxon>lamiids</taxon>
        <taxon>Lamiales</taxon>
        <taxon>Scrophulariaceae</taxon>
        <taxon>Buddlejeae</taxon>
        <taxon>Buddleja</taxon>
    </lineage>
</organism>
<keyword evidence="4" id="KW-1185">Reference proteome</keyword>
<feature type="compositionally biased region" description="Acidic residues" evidence="2">
    <location>
        <begin position="304"/>
        <end position="315"/>
    </location>
</feature>
<feature type="region of interest" description="Disordered" evidence="2">
    <location>
        <begin position="365"/>
        <end position="394"/>
    </location>
</feature>
<dbReference type="Proteomes" id="UP000826271">
    <property type="component" value="Unassembled WGS sequence"/>
</dbReference>
<feature type="region of interest" description="Disordered" evidence="2">
    <location>
        <begin position="284"/>
        <end position="315"/>
    </location>
</feature>
<keyword evidence="1" id="KW-0175">Coiled coil</keyword>
<feature type="region of interest" description="Disordered" evidence="2">
    <location>
        <begin position="21"/>
        <end position="45"/>
    </location>
</feature>
<dbReference type="PANTHER" id="PTHR35120:SF2">
    <property type="entry name" value="AMINOTRANSFERASE-LIKE PLANT MOBILE DOMAIN-CONTAINING PROTEIN"/>
    <property type="match status" value="1"/>
</dbReference>
<proteinExistence type="predicted"/>
<evidence type="ECO:0000313" key="4">
    <source>
        <dbReference type="Proteomes" id="UP000826271"/>
    </source>
</evidence>
<protein>
    <submittedName>
        <fullName evidence="3">Uncharacterized protein</fullName>
    </submittedName>
</protein>
<name>A0AAV6Y5T2_9LAMI</name>
<evidence type="ECO:0000256" key="2">
    <source>
        <dbReference type="SAM" id="MobiDB-lite"/>
    </source>
</evidence>
<dbReference type="PANTHER" id="PTHR35120">
    <property type="entry name" value="HISTONE ACETYLTRANSFERASE KAT6B-LIKE"/>
    <property type="match status" value="1"/>
</dbReference>
<dbReference type="AlphaFoldDB" id="A0AAV6Y5T2"/>